<feature type="region of interest" description="Disordered" evidence="1">
    <location>
        <begin position="238"/>
        <end position="266"/>
    </location>
</feature>
<evidence type="ECO:0000313" key="4">
    <source>
        <dbReference type="Proteomes" id="UP000837801"/>
    </source>
</evidence>
<dbReference type="AlphaFoldDB" id="A0A9P0QSZ4"/>
<evidence type="ECO:0000256" key="1">
    <source>
        <dbReference type="SAM" id="MobiDB-lite"/>
    </source>
</evidence>
<keyword evidence="4" id="KW-1185">Reference proteome</keyword>
<dbReference type="InterPro" id="IPR009571">
    <property type="entry name" value="SUR7/Rim9-like_fungi"/>
</dbReference>
<organism evidence="3 4">
    <name type="scientific">[Candida] railenensis</name>
    <dbReference type="NCBI Taxonomy" id="45579"/>
    <lineage>
        <taxon>Eukaryota</taxon>
        <taxon>Fungi</taxon>
        <taxon>Dikarya</taxon>
        <taxon>Ascomycota</taxon>
        <taxon>Saccharomycotina</taxon>
        <taxon>Pichiomycetes</taxon>
        <taxon>Debaryomycetaceae</taxon>
        <taxon>Kurtzmaniella</taxon>
    </lineage>
</organism>
<keyword evidence="2" id="KW-0472">Membrane</keyword>
<sequence length="266" mass="30415">MRSILKYINVVASIGTTILMFLVVLSGVNSVGINKDLYWSEASPTDENLRWTNYGICEVSEWSHNENCLPNTVGYPYSPYWSIVGSSSMPADFVVHESLYYYVSRSAYFLLLVGLIFCVFSLFFVILTALVEERKWLYYLFLQVITYGILTTVTGAILMTYIHSRGSKAFDKRGHGMLGLKLFGILWGGVLGYLISTILSYIIVFTRKKEKEHFQKVDHLLQYNNLYQDVNPNDPSYITHSDPESIQKGNQPNPFAENFDTRGVYH</sequence>
<comment type="caution">
    <text evidence="3">The sequence shown here is derived from an EMBL/GenBank/DDBJ whole genome shotgun (WGS) entry which is preliminary data.</text>
</comment>
<dbReference type="GO" id="GO:0045121">
    <property type="term" value="C:membrane raft"/>
    <property type="evidence" value="ECO:0007669"/>
    <property type="project" value="TreeGrafter"/>
</dbReference>
<dbReference type="OrthoDB" id="5419460at2759"/>
<reference evidence="3" key="1">
    <citation type="submission" date="2022-03" db="EMBL/GenBank/DDBJ databases">
        <authorList>
            <person name="Legras J.-L."/>
            <person name="Devillers H."/>
            <person name="Grondin C."/>
        </authorList>
    </citation>
    <scope>NUCLEOTIDE SEQUENCE</scope>
    <source>
        <strain evidence="3">CLIB 1423</strain>
    </source>
</reference>
<feature type="transmembrane region" description="Helical" evidence="2">
    <location>
        <begin position="182"/>
        <end position="206"/>
    </location>
</feature>
<dbReference type="Pfam" id="PF06687">
    <property type="entry name" value="SUR7"/>
    <property type="match status" value="1"/>
</dbReference>
<evidence type="ECO:0000313" key="3">
    <source>
        <dbReference type="EMBL" id="CAH2354032.1"/>
    </source>
</evidence>
<dbReference type="PANTHER" id="PTHR36414">
    <property type="entry name" value="PROTEIN SUR7"/>
    <property type="match status" value="1"/>
</dbReference>
<dbReference type="GO" id="GO:0030866">
    <property type="term" value="P:cortical actin cytoskeleton organization"/>
    <property type="evidence" value="ECO:0007669"/>
    <property type="project" value="TreeGrafter"/>
</dbReference>
<dbReference type="GO" id="GO:0032185">
    <property type="term" value="P:septin cytoskeleton organization"/>
    <property type="evidence" value="ECO:0007669"/>
    <property type="project" value="TreeGrafter"/>
</dbReference>
<evidence type="ECO:0000256" key="2">
    <source>
        <dbReference type="SAM" id="Phobius"/>
    </source>
</evidence>
<dbReference type="GO" id="GO:0031505">
    <property type="term" value="P:fungal-type cell wall organization"/>
    <property type="evidence" value="ECO:0007669"/>
    <property type="project" value="TreeGrafter"/>
</dbReference>
<dbReference type="EMBL" id="CAKXYY010000014">
    <property type="protein sequence ID" value="CAH2354032.1"/>
    <property type="molecule type" value="Genomic_DNA"/>
</dbReference>
<keyword evidence="2" id="KW-0812">Transmembrane</keyword>
<dbReference type="GO" id="GO:0005938">
    <property type="term" value="C:cell cortex"/>
    <property type="evidence" value="ECO:0007669"/>
    <property type="project" value="TreeGrafter"/>
</dbReference>
<dbReference type="GO" id="GO:0006897">
    <property type="term" value="P:endocytosis"/>
    <property type="evidence" value="ECO:0007669"/>
    <property type="project" value="TreeGrafter"/>
</dbReference>
<dbReference type="GO" id="GO:0005886">
    <property type="term" value="C:plasma membrane"/>
    <property type="evidence" value="ECO:0007669"/>
    <property type="project" value="InterPro"/>
</dbReference>
<gene>
    <name evidence="3" type="ORF">CLIB1423_14S00496</name>
</gene>
<feature type="transmembrane region" description="Helical" evidence="2">
    <location>
        <begin position="137"/>
        <end position="162"/>
    </location>
</feature>
<proteinExistence type="predicted"/>
<accession>A0A9P0QSZ4</accession>
<feature type="transmembrane region" description="Helical" evidence="2">
    <location>
        <begin position="7"/>
        <end position="28"/>
    </location>
</feature>
<dbReference type="Proteomes" id="UP000837801">
    <property type="component" value="Unassembled WGS sequence"/>
</dbReference>
<dbReference type="PANTHER" id="PTHR36414:SF3">
    <property type="entry name" value="SUR7 FAMILY PROTEIN FMP45"/>
    <property type="match status" value="1"/>
</dbReference>
<feature type="transmembrane region" description="Helical" evidence="2">
    <location>
        <begin position="107"/>
        <end position="130"/>
    </location>
</feature>
<keyword evidence="2" id="KW-1133">Transmembrane helix</keyword>
<protein>
    <submittedName>
        <fullName evidence="3">Protein Sur7p</fullName>
    </submittedName>
</protein>
<name>A0A9P0QSZ4_9ASCO</name>